<feature type="region of interest" description="Disordered" evidence="1">
    <location>
        <begin position="26"/>
        <end position="62"/>
    </location>
</feature>
<keyword evidence="3" id="KW-1185">Reference proteome</keyword>
<reference evidence="2 3" key="1">
    <citation type="submission" date="2015-04" db="EMBL/GenBank/DDBJ databases">
        <title>The draft genome sequence of Erythrobacter luteus KA37.</title>
        <authorList>
            <person name="Zhuang L."/>
            <person name="Liu Y."/>
            <person name="Shao Z."/>
        </authorList>
    </citation>
    <scope>NUCLEOTIDE SEQUENCE [LARGE SCALE GENOMIC DNA]</scope>
    <source>
        <strain evidence="2 3">KA37</strain>
    </source>
</reference>
<proteinExistence type="predicted"/>
<feature type="compositionally biased region" description="Low complexity" evidence="1">
    <location>
        <begin position="36"/>
        <end position="57"/>
    </location>
</feature>
<gene>
    <name evidence="2" type="ORF">AAW00_12445</name>
</gene>
<evidence type="ECO:0000256" key="1">
    <source>
        <dbReference type="SAM" id="MobiDB-lite"/>
    </source>
</evidence>
<organism evidence="2 3">
    <name type="scientific">Aurantiacibacter luteus</name>
    <dbReference type="NCBI Taxonomy" id="1581420"/>
    <lineage>
        <taxon>Bacteria</taxon>
        <taxon>Pseudomonadati</taxon>
        <taxon>Pseudomonadota</taxon>
        <taxon>Alphaproteobacteria</taxon>
        <taxon>Sphingomonadales</taxon>
        <taxon>Erythrobacteraceae</taxon>
        <taxon>Aurantiacibacter</taxon>
    </lineage>
</organism>
<dbReference type="PATRIC" id="fig|1581420.6.peg.2539"/>
<sequence>MPDCSSPRPFPVLACALGLVLTTGCDSQSAGDPGETAPSPAPTVTQTVAATPTPTRAADPEVEAAGARDDAEAAEGAMQDTIPARFHGDWSEDLAHCGQPGHQRYDIRAREVGFFESTGIVQDVRVNGDYAAATLSEQYGDAPPAVYVFYMAIEGPNTMRIRYDDNPRFRIYRCPN</sequence>
<accession>A0A0G9MSX9</accession>
<dbReference type="Proteomes" id="UP000053464">
    <property type="component" value="Unassembled WGS sequence"/>
</dbReference>
<name>A0A0G9MSX9_9SPHN</name>
<comment type="caution">
    <text evidence="2">The sequence shown here is derived from an EMBL/GenBank/DDBJ whole genome shotgun (WGS) entry which is preliminary data.</text>
</comment>
<dbReference type="EMBL" id="LBHB01000003">
    <property type="protein sequence ID" value="KLE33872.1"/>
    <property type="molecule type" value="Genomic_DNA"/>
</dbReference>
<evidence type="ECO:0000313" key="2">
    <source>
        <dbReference type="EMBL" id="KLE33872.1"/>
    </source>
</evidence>
<evidence type="ECO:0000313" key="3">
    <source>
        <dbReference type="Proteomes" id="UP000053464"/>
    </source>
</evidence>
<dbReference type="AlphaFoldDB" id="A0A0G9MSX9"/>
<protein>
    <submittedName>
        <fullName evidence="2">Uncharacterized protein</fullName>
    </submittedName>
</protein>